<organism evidence="2 3">
    <name type="scientific">Enterocloster bolteae (strain ATCC BAA-613 / DSM 15670 / CCUG 46953 / JCM 12243 / WAL 16351)</name>
    <name type="common">Clostridium bolteae</name>
    <dbReference type="NCBI Taxonomy" id="411902"/>
    <lineage>
        <taxon>Bacteria</taxon>
        <taxon>Bacillati</taxon>
        <taxon>Bacillota</taxon>
        <taxon>Clostridia</taxon>
        <taxon>Lachnospirales</taxon>
        <taxon>Lachnospiraceae</taxon>
        <taxon>Enterocloster</taxon>
    </lineage>
</organism>
<reference evidence="2 3" key="2">
    <citation type="submission" date="2007-09" db="EMBL/GenBank/DDBJ databases">
        <title>Draft genome sequence of Clostridium bolteae (ATCC BAA-613).</title>
        <authorList>
            <person name="Sudarsanam P."/>
            <person name="Ley R."/>
            <person name="Guruge J."/>
            <person name="Turnbaugh P.J."/>
            <person name="Mahowald M."/>
            <person name="Liep D."/>
            <person name="Gordon J."/>
        </authorList>
    </citation>
    <scope>NUCLEOTIDE SEQUENCE [LARGE SCALE GENOMIC DNA]</scope>
    <source>
        <strain evidence="3">ATCC BAA-613 / DSM 15670 / CCUG 46953 / JCM 12243 / WAL 16351</strain>
    </source>
</reference>
<sequence>MQSGGSTSYCFLLSGTLKNRQTTDKKMSKPDMERASKHPAGCGGSFFIKNSG</sequence>
<gene>
    <name evidence="2" type="ORF">CLOBOL_03526</name>
</gene>
<evidence type="ECO:0000256" key="1">
    <source>
        <dbReference type="SAM" id="MobiDB-lite"/>
    </source>
</evidence>
<accession>A8RT27</accession>
<dbReference type="HOGENOM" id="CLU_3078344_0_0_9"/>
<feature type="compositionally biased region" description="Basic and acidic residues" evidence="1">
    <location>
        <begin position="21"/>
        <end position="36"/>
    </location>
</feature>
<protein>
    <submittedName>
        <fullName evidence="2">Uncharacterized protein</fullName>
    </submittedName>
</protein>
<dbReference type="AlphaFoldDB" id="A8RT27"/>
<dbReference type="EMBL" id="ABCC02000032">
    <property type="protein sequence ID" value="EDP16089.1"/>
    <property type="molecule type" value="Genomic_DNA"/>
</dbReference>
<reference evidence="2 3" key="1">
    <citation type="submission" date="2007-08" db="EMBL/GenBank/DDBJ databases">
        <authorList>
            <person name="Fulton L."/>
            <person name="Clifton S."/>
            <person name="Fulton B."/>
            <person name="Xu J."/>
            <person name="Minx P."/>
            <person name="Pepin K.H."/>
            <person name="Johnson M."/>
            <person name="Thiruvilangam P."/>
            <person name="Bhonagiri V."/>
            <person name="Nash W.E."/>
            <person name="Mardis E.R."/>
            <person name="Wilson R.K."/>
        </authorList>
    </citation>
    <scope>NUCLEOTIDE SEQUENCE [LARGE SCALE GENOMIC DNA]</scope>
    <source>
        <strain evidence="3">ATCC BAA-613 / DSM 15670 / CCUG 46953 / JCM 12243 / WAL 16351</strain>
    </source>
</reference>
<evidence type="ECO:0000313" key="3">
    <source>
        <dbReference type="Proteomes" id="UP000005396"/>
    </source>
</evidence>
<dbReference type="PaxDb" id="411902-CLOBOL_03526"/>
<comment type="caution">
    <text evidence="2">The sequence shown here is derived from an EMBL/GenBank/DDBJ whole genome shotgun (WGS) entry which is preliminary data.</text>
</comment>
<feature type="region of interest" description="Disordered" evidence="1">
    <location>
        <begin position="20"/>
        <end position="52"/>
    </location>
</feature>
<name>A8RT27_ENTBW</name>
<evidence type="ECO:0000313" key="2">
    <source>
        <dbReference type="EMBL" id="EDP16089.1"/>
    </source>
</evidence>
<proteinExistence type="predicted"/>
<dbReference type="Proteomes" id="UP000005396">
    <property type="component" value="Unassembled WGS sequence"/>
</dbReference>